<comment type="subcellular location">
    <subcellularLocation>
        <location evidence="1">Golgi apparatus membrane</location>
        <topology evidence="1">Single-pass type II membrane protein</topology>
    </subcellularLocation>
</comment>
<dbReference type="Proteomes" id="UP000269721">
    <property type="component" value="Unassembled WGS sequence"/>
</dbReference>
<accession>A0A4P9W3M7</accession>
<organism evidence="10 11">
    <name type="scientific">Blyttiomyces helicus</name>
    <dbReference type="NCBI Taxonomy" id="388810"/>
    <lineage>
        <taxon>Eukaryota</taxon>
        <taxon>Fungi</taxon>
        <taxon>Fungi incertae sedis</taxon>
        <taxon>Chytridiomycota</taxon>
        <taxon>Chytridiomycota incertae sedis</taxon>
        <taxon>Chytridiomycetes</taxon>
        <taxon>Chytridiomycetes incertae sedis</taxon>
        <taxon>Blyttiomyces</taxon>
    </lineage>
</organism>
<evidence type="ECO:0000256" key="7">
    <source>
        <dbReference type="ARBA" id="ARBA00023034"/>
    </source>
</evidence>
<dbReference type="GO" id="GO:0046354">
    <property type="term" value="P:mannan biosynthetic process"/>
    <property type="evidence" value="ECO:0007669"/>
    <property type="project" value="TreeGrafter"/>
</dbReference>
<dbReference type="PANTHER" id="PTHR31646:SF1">
    <property type="entry name" value="ALPHA-1,2-MANNOSYLTRANSFERASE MNN2"/>
    <property type="match status" value="1"/>
</dbReference>
<evidence type="ECO:0000256" key="5">
    <source>
        <dbReference type="ARBA" id="ARBA00022968"/>
    </source>
</evidence>
<evidence type="ECO:0000256" key="1">
    <source>
        <dbReference type="ARBA" id="ARBA00004323"/>
    </source>
</evidence>
<evidence type="ECO:0000256" key="9">
    <source>
        <dbReference type="SAM" id="MobiDB-lite"/>
    </source>
</evidence>
<sequence>MAARSSGRVNSFANEFTRPEERAAIAALSRPGLPVRHRTAEDPANHRPMARGSTEGYHIKVAALLNCGFKEVLALDVDTIPIVDPTFLFELEEFKRDGAVFWPDYWKTHDENPAWRWMGTPCVDEWEQESGITLVNKELSWNALNLLWYIERDDEIRRWHKFLHGDKDLFRFAFRATQSPVFWIPHLVTPGGFMAPEDNGKTKFCGVSMIQHGPTGLPVFAHVNFFKQTNKRAFNSSHVPLSVVKRYKSLPTASLPVGPAPGTRMMWAETRGAHAGFVGSGGYVCVDILTDEREGVQRETEIYSLDVVNPAFGEQLYWLLIHENAQKDMRNWEREQREKEAVGRKEREEREMRENEGKEKQEREEKERMERMEKEERERKEREYRETEERERKEREEREERERKENEERKRQGDEDKKAAKDAEGGLSQQERGARK</sequence>
<evidence type="ECO:0000313" key="10">
    <source>
        <dbReference type="EMBL" id="RKO84746.1"/>
    </source>
</evidence>
<keyword evidence="3 10" id="KW-0808">Transferase</keyword>
<feature type="compositionally biased region" description="Basic and acidic residues" evidence="9">
    <location>
        <begin position="333"/>
        <end position="424"/>
    </location>
</feature>
<evidence type="ECO:0000256" key="2">
    <source>
        <dbReference type="ARBA" id="ARBA00009105"/>
    </source>
</evidence>
<keyword evidence="11" id="KW-1185">Reference proteome</keyword>
<evidence type="ECO:0000256" key="4">
    <source>
        <dbReference type="ARBA" id="ARBA00022692"/>
    </source>
</evidence>
<keyword evidence="8" id="KW-0472">Membrane</keyword>
<dbReference type="InterPro" id="IPR022751">
    <property type="entry name" value="Alpha_mannosyltransferase"/>
</dbReference>
<dbReference type="GO" id="GO:0000139">
    <property type="term" value="C:Golgi membrane"/>
    <property type="evidence" value="ECO:0007669"/>
    <property type="project" value="UniProtKB-SubCell"/>
</dbReference>
<dbReference type="InterPro" id="IPR029044">
    <property type="entry name" value="Nucleotide-diphossugar_trans"/>
</dbReference>
<keyword evidence="4" id="KW-0812">Transmembrane</keyword>
<evidence type="ECO:0000256" key="8">
    <source>
        <dbReference type="ARBA" id="ARBA00023136"/>
    </source>
</evidence>
<evidence type="ECO:0000313" key="11">
    <source>
        <dbReference type="Proteomes" id="UP000269721"/>
    </source>
</evidence>
<proteinExistence type="inferred from homology"/>
<comment type="similarity">
    <text evidence="2">Belongs to the MNN1/MNT family.</text>
</comment>
<dbReference type="OrthoDB" id="430354at2759"/>
<dbReference type="EMBL" id="KZ999773">
    <property type="protein sequence ID" value="RKO84746.1"/>
    <property type="molecule type" value="Genomic_DNA"/>
</dbReference>
<dbReference type="Pfam" id="PF11051">
    <property type="entry name" value="Mannosyl_trans3"/>
    <property type="match status" value="1"/>
</dbReference>
<feature type="region of interest" description="Disordered" evidence="9">
    <location>
        <begin position="333"/>
        <end position="436"/>
    </location>
</feature>
<protein>
    <submittedName>
        <fullName evidence="10">Mannosyltransferase putative-domain-containing protein</fullName>
    </submittedName>
</protein>
<keyword evidence="6" id="KW-1133">Transmembrane helix</keyword>
<dbReference type="SUPFAM" id="SSF53448">
    <property type="entry name" value="Nucleotide-diphospho-sugar transferases"/>
    <property type="match status" value="1"/>
</dbReference>
<dbReference type="GO" id="GO:0000026">
    <property type="term" value="F:alpha-1,2-mannosyltransferase activity"/>
    <property type="evidence" value="ECO:0007669"/>
    <property type="project" value="TreeGrafter"/>
</dbReference>
<feature type="compositionally biased region" description="Polar residues" evidence="9">
    <location>
        <begin position="427"/>
        <end position="436"/>
    </location>
</feature>
<keyword evidence="10" id="KW-0328">Glycosyltransferase</keyword>
<reference evidence="11" key="1">
    <citation type="journal article" date="2018" name="Nat. Microbiol.">
        <title>Leveraging single-cell genomics to expand the fungal tree of life.</title>
        <authorList>
            <person name="Ahrendt S.R."/>
            <person name="Quandt C.A."/>
            <person name="Ciobanu D."/>
            <person name="Clum A."/>
            <person name="Salamov A."/>
            <person name="Andreopoulos B."/>
            <person name="Cheng J.F."/>
            <person name="Woyke T."/>
            <person name="Pelin A."/>
            <person name="Henrissat B."/>
            <person name="Reynolds N.K."/>
            <person name="Benny G.L."/>
            <person name="Smith M.E."/>
            <person name="James T.Y."/>
            <person name="Grigoriev I.V."/>
        </authorList>
    </citation>
    <scope>NUCLEOTIDE SEQUENCE [LARGE SCALE GENOMIC DNA]</scope>
</reference>
<keyword evidence="7" id="KW-0333">Golgi apparatus</keyword>
<dbReference type="PANTHER" id="PTHR31646">
    <property type="entry name" value="ALPHA-1,2-MANNOSYLTRANSFERASE MNN2"/>
    <property type="match status" value="1"/>
</dbReference>
<dbReference type="AlphaFoldDB" id="A0A4P9W3M7"/>
<keyword evidence="5" id="KW-0735">Signal-anchor</keyword>
<gene>
    <name evidence="10" type="ORF">BDK51DRAFT_26195</name>
</gene>
<evidence type="ECO:0000256" key="6">
    <source>
        <dbReference type="ARBA" id="ARBA00022989"/>
    </source>
</evidence>
<name>A0A4P9W3M7_9FUNG</name>
<evidence type="ECO:0000256" key="3">
    <source>
        <dbReference type="ARBA" id="ARBA00022679"/>
    </source>
</evidence>